<dbReference type="RefSeq" id="WP_317228382.1">
    <property type="nucleotide sequence ID" value="NZ_JAWJEJ010000002.1"/>
</dbReference>
<keyword evidence="3" id="KW-1185">Reference proteome</keyword>
<reference evidence="2 3" key="1">
    <citation type="submission" date="2023-10" db="EMBL/GenBank/DDBJ databases">
        <title>Sphingomonas sp. HF-S4 16S ribosomal RNA gene Genome sequencing and assembly.</title>
        <authorList>
            <person name="Lee H."/>
        </authorList>
    </citation>
    <scope>NUCLEOTIDE SEQUENCE [LARGE SCALE GENOMIC DNA]</scope>
    <source>
        <strain evidence="2 3">HF-S4</strain>
    </source>
</reference>
<evidence type="ECO:0000313" key="3">
    <source>
        <dbReference type="Proteomes" id="UP001273531"/>
    </source>
</evidence>
<proteinExistence type="predicted"/>
<feature type="domain" description="HNH nuclease" evidence="1">
    <location>
        <begin position="195"/>
        <end position="248"/>
    </location>
</feature>
<protein>
    <submittedName>
        <fullName evidence="2">HNH endonuclease</fullName>
    </submittedName>
</protein>
<name>A0ABU3YCW3_9SPHN</name>
<evidence type="ECO:0000259" key="1">
    <source>
        <dbReference type="Pfam" id="PF13391"/>
    </source>
</evidence>
<dbReference type="EMBL" id="JAWJEJ010000002">
    <property type="protein sequence ID" value="MDV3459229.1"/>
    <property type="molecule type" value="Genomic_DNA"/>
</dbReference>
<accession>A0ABU3YCW3</accession>
<dbReference type="GO" id="GO:0004519">
    <property type="term" value="F:endonuclease activity"/>
    <property type="evidence" value="ECO:0007669"/>
    <property type="project" value="UniProtKB-KW"/>
</dbReference>
<dbReference type="InterPro" id="IPR003615">
    <property type="entry name" value="HNH_nuc"/>
</dbReference>
<keyword evidence="2" id="KW-0540">Nuclease</keyword>
<sequence>MLKVVLDTRPGSGYLDSDERYHFPGGRYLKHALPALGQWVVLYEPRREGGRAAYVAVARLAEVTPDPDRPGYHFARLVERLPFDAPLPLRGPAGYREALLRAVEDPRAVGRALQGRSIRPLSDVDFAGIVSAGLSETLALENRRRLNLDHIEDPAIAALLDGPEIAPRLERVLASRVVRDAAFRRAVLDAYEDTCAATGIRIINGGGRAEAQAAHIVPVGDGGPDDVQNGIALSATLHWLFDRHLISIGEDWRLLISHNKVPAELRGLMAGHDQAIRLPRDRALWPSPRFVAHHRERFAAGG</sequence>
<evidence type="ECO:0000313" key="2">
    <source>
        <dbReference type="EMBL" id="MDV3459229.1"/>
    </source>
</evidence>
<dbReference type="Proteomes" id="UP001273531">
    <property type="component" value="Unassembled WGS sequence"/>
</dbReference>
<gene>
    <name evidence="2" type="ORF">RZN05_19690</name>
</gene>
<comment type="caution">
    <text evidence="2">The sequence shown here is derived from an EMBL/GenBank/DDBJ whole genome shotgun (WGS) entry which is preliminary data.</text>
</comment>
<keyword evidence="2" id="KW-0378">Hydrolase</keyword>
<keyword evidence="2" id="KW-0255">Endonuclease</keyword>
<dbReference type="Pfam" id="PF13391">
    <property type="entry name" value="HNH_2"/>
    <property type="match status" value="1"/>
</dbReference>
<organism evidence="2 3">
    <name type="scientific">Sphingomonas agrestis</name>
    <dbReference type="NCBI Taxonomy" id="3080540"/>
    <lineage>
        <taxon>Bacteria</taxon>
        <taxon>Pseudomonadati</taxon>
        <taxon>Pseudomonadota</taxon>
        <taxon>Alphaproteobacteria</taxon>
        <taxon>Sphingomonadales</taxon>
        <taxon>Sphingomonadaceae</taxon>
        <taxon>Sphingomonas</taxon>
    </lineage>
</organism>